<reference evidence="2" key="1">
    <citation type="journal article" date="2023" name="PhytoFront">
        <title>Draft Genome Resources of Seven Strains of Tilletia horrida, Causal Agent of Kernel Smut of Rice.</title>
        <authorList>
            <person name="Khanal S."/>
            <person name="Antony Babu S."/>
            <person name="Zhou X.G."/>
        </authorList>
    </citation>
    <scope>NUCLEOTIDE SEQUENCE</scope>
    <source>
        <strain evidence="2">TX6</strain>
    </source>
</reference>
<sequence length="742" mass="81316">MFVRRSAGRALASVASKAVAPSPHRCCPRCTPILALAQAETPAIGRTRYHQTSALQSQSSSVDEAGAKSEAQDEQEDLPWFMQRQDDFTQAEQERTVTPEPSTPSVPPAHLARTPQLQNLHSLLSNTPISTLIANKDDIQPFSPEDGVPSSSEQEPIIFLPTAAIAAALPPHEASGVAYSDWIVLIHAKTSAGGTLGRIALQIGEFLKRTPPPASRARSHLERASLSSASSHLGGDLFGTLENNAVKTSQEEFAEVVIALEAWTRAHQLPSFFAQQQQTDTLFPDTEDASTADLIRTSLPALSPLSSLRSARVRRTYRPAPIRTTNDASSTETTSAAVRGPRPAGWSRIEWEAGRRLPDWGIQKEALRRKLLTRAGSGADARAAQSHRAQAKPFWRPGKILSRSAQDGIRTLHAYDPKERFSVPELSRAFGISVESVRRILRAGGRWQSQKDEDEDADEEGGSLLAGQGRDDAEMDMPTRRPPSWVTQATQAGEGTAAETIEQRQERRARERRAERVKMIIERISRERAAMDDADDAELQQSESIRSDRDPDTPTFWDREEYEVERLRRRLAGAQQGKDSEKPADLRDEEVISSEENAEQESQSSELWNQPVHYEGLSAAQSATLASSSSRPAFKSSRSALPSRSARTAKGDGDGNWVVIDAGWCVVHVFSEKGWDQYGGNGGIGDVWREWLGAVEREQGWSGAESSRSDGKGSLAKAFGLGEKIRKAVQVPGPAFPQRRGL</sequence>
<name>A0AAN6GMQ2_9BASI</name>
<feature type="region of interest" description="Disordered" evidence="1">
    <location>
        <begin position="571"/>
        <end position="607"/>
    </location>
</feature>
<dbReference type="GO" id="GO:0004816">
    <property type="term" value="F:asparagine-tRNA ligase activity"/>
    <property type="evidence" value="ECO:0007669"/>
    <property type="project" value="UniProtKB-EC"/>
</dbReference>
<evidence type="ECO:0000313" key="3">
    <source>
        <dbReference type="Proteomes" id="UP001176517"/>
    </source>
</evidence>
<proteinExistence type="predicted"/>
<feature type="region of interest" description="Disordered" evidence="1">
    <location>
        <begin position="626"/>
        <end position="652"/>
    </location>
</feature>
<feature type="compositionally biased region" description="Low complexity" evidence="1">
    <location>
        <begin position="626"/>
        <end position="648"/>
    </location>
</feature>
<keyword evidence="3" id="KW-1185">Reference proteome</keyword>
<dbReference type="EC" id="6.1.1.22" evidence="2"/>
<dbReference type="AlphaFoldDB" id="A0AAN6GMQ2"/>
<keyword evidence="2" id="KW-0436">Ligase</keyword>
<accession>A0AAN6GMQ2</accession>
<feature type="compositionally biased region" description="Polar residues" evidence="1">
    <location>
        <begin position="323"/>
        <end position="336"/>
    </location>
</feature>
<dbReference type="EMBL" id="JAPDMZ010000119">
    <property type="protein sequence ID" value="KAK0549170.1"/>
    <property type="molecule type" value="Genomic_DNA"/>
</dbReference>
<feature type="region of interest" description="Disordered" evidence="1">
    <location>
        <begin position="529"/>
        <end position="558"/>
    </location>
</feature>
<feature type="region of interest" description="Disordered" evidence="1">
    <location>
        <begin position="445"/>
        <end position="513"/>
    </location>
</feature>
<gene>
    <name evidence="2" type="primary">SLM5_2</name>
    <name evidence="2" type="ORF">OC846_004190</name>
</gene>
<protein>
    <submittedName>
        <fullName evidence="2">Asparaginyl-tRNA synthetase</fullName>
        <ecNumber evidence="2">6.1.1.22</ecNumber>
    </submittedName>
</protein>
<feature type="compositionally biased region" description="Basic and acidic residues" evidence="1">
    <location>
        <begin position="578"/>
        <end position="590"/>
    </location>
</feature>
<feature type="region of interest" description="Disordered" evidence="1">
    <location>
        <begin position="321"/>
        <end position="342"/>
    </location>
</feature>
<feature type="compositionally biased region" description="Basic and acidic residues" evidence="1">
    <location>
        <begin position="501"/>
        <end position="513"/>
    </location>
</feature>
<comment type="caution">
    <text evidence="2">The sequence shown here is derived from an EMBL/GenBank/DDBJ whole genome shotgun (WGS) entry which is preliminary data.</text>
</comment>
<feature type="compositionally biased region" description="Acidic residues" evidence="1">
    <location>
        <begin position="452"/>
        <end position="461"/>
    </location>
</feature>
<organism evidence="2 3">
    <name type="scientific">Tilletia horrida</name>
    <dbReference type="NCBI Taxonomy" id="155126"/>
    <lineage>
        <taxon>Eukaryota</taxon>
        <taxon>Fungi</taxon>
        <taxon>Dikarya</taxon>
        <taxon>Basidiomycota</taxon>
        <taxon>Ustilaginomycotina</taxon>
        <taxon>Exobasidiomycetes</taxon>
        <taxon>Tilletiales</taxon>
        <taxon>Tilletiaceae</taxon>
        <taxon>Tilletia</taxon>
    </lineage>
</organism>
<evidence type="ECO:0000313" key="2">
    <source>
        <dbReference type="EMBL" id="KAK0549170.1"/>
    </source>
</evidence>
<feature type="compositionally biased region" description="Polar residues" evidence="1">
    <location>
        <begin position="50"/>
        <end position="62"/>
    </location>
</feature>
<dbReference type="Proteomes" id="UP001176517">
    <property type="component" value="Unassembled WGS sequence"/>
</dbReference>
<feature type="compositionally biased region" description="Basic and acidic residues" evidence="1">
    <location>
        <begin position="84"/>
        <end position="97"/>
    </location>
</feature>
<feature type="compositionally biased region" description="Low complexity" evidence="1">
    <location>
        <begin position="487"/>
        <end position="500"/>
    </location>
</feature>
<evidence type="ECO:0000256" key="1">
    <source>
        <dbReference type="SAM" id="MobiDB-lite"/>
    </source>
</evidence>
<feature type="region of interest" description="Disordered" evidence="1">
    <location>
        <begin position="49"/>
        <end position="109"/>
    </location>
</feature>